<dbReference type="PANTHER" id="PTHR34980:SF2">
    <property type="entry name" value="INNER MEMBRANE PROTEIN YHAH-RELATED"/>
    <property type="match status" value="1"/>
</dbReference>
<evidence type="ECO:0000313" key="3">
    <source>
        <dbReference type="Proteomes" id="UP001424532"/>
    </source>
</evidence>
<feature type="transmembrane region" description="Helical" evidence="1">
    <location>
        <begin position="67"/>
        <end position="84"/>
    </location>
</feature>
<keyword evidence="3" id="KW-1185">Reference proteome</keyword>
<sequence>MSMVFCRGCAKQIHQSALSCPGCGATQAATATNGGFVGSVEVSSGTPYLEVLKKYAVFKGRARRKEYWLFVLINFLITIAFGYLDNVLGTNPLLSLVYALVLMIPSIAVAVRRLHDSDHRGWWLLVPIVGLVFLFIDGTPGNNRFGPSPKGLV</sequence>
<accession>A0ABV0DKW3</accession>
<dbReference type="GeneID" id="90534353"/>
<feature type="transmembrane region" description="Helical" evidence="1">
    <location>
        <begin position="96"/>
        <end position="114"/>
    </location>
</feature>
<feature type="transmembrane region" description="Helical" evidence="1">
    <location>
        <begin position="121"/>
        <end position="139"/>
    </location>
</feature>
<dbReference type="PANTHER" id="PTHR34980">
    <property type="entry name" value="INNER MEMBRANE PROTEIN-RELATED-RELATED"/>
    <property type="match status" value="1"/>
</dbReference>
<dbReference type="EMBL" id="JBDLYL010000033">
    <property type="protein sequence ID" value="MEN8642494.1"/>
    <property type="molecule type" value="Genomic_DNA"/>
</dbReference>
<reference evidence="2 3" key="1">
    <citation type="submission" date="2024-05" db="EMBL/GenBank/DDBJ databases">
        <title>Sequence of Lycoming College course isolates.</title>
        <authorList>
            <person name="Reigle C.A."/>
            <person name="Newman J.D."/>
        </authorList>
    </citation>
    <scope>NUCLEOTIDE SEQUENCE [LARGE SCALE GENOMIC DNA]</scope>
    <source>
        <strain evidence="2 3">CAR-09</strain>
    </source>
</reference>
<dbReference type="Proteomes" id="UP001424532">
    <property type="component" value="Unassembled WGS sequence"/>
</dbReference>
<dbReference type="RefSeq" id="WP_347151425.1">
    <property type="nucleotide sequence ID" value="NZ_CP087185.1"/>
</dbReference>
<keyword evidence="1" id="KW-0812">Transmembrane</keyword>
<organism evidence="2 3">
    <name type="scientific">Pseudomonas sichuanensis</name>
    <dbReference type="NCBI Taxonomy" id="2213015"/>
    <lineage>
        <taxon>Bacteria</taxon>
        <taxon>Pseudomonadati</taxon>
        <taxon>Pseudomonadota</taxon>
        <taxon>Gammaproteobacteria</taxon>
        <taxon>Pseudomonadales</taxon>
        <taxon>Pseudomonadaceae</taxon>
        <taxon>Pseudomonas</taxon>
    </lineage>
</organism>
<keyword evidence="1" id="KW-1133">Transmembrane helix</keyword>
<evidence type="ECO:0000313" key="2">
    <source>
        <dbReference type="EMBL" id="MEN8642494.1"/>
    </source>
</evidence>
<protein>
    <submittedName>
        <fullName evidence="2">DUF805 domain-containing protein</fullName>
    </submittedName>
</protein>
<evidence type="ECO:0000256" key="1">
    <source>
        <dbReference type="SAM" id="Phobius"/>
    </source>
</evidence>
<keyword evidence="1" id="KW-0472">Membrane</keyword>
<proteinExistence type="predicted"/>
<dbReference type="Pfam" id="PF05656">
    <property type="entry name" value="DUF805"/>
    <property type="match status" value="1"/>
</dbReference>
<name>A0ABV0DKW3_9PSED</name>
<comment type="caution">
    <text evidence="2">The sequence shown here is derived from an EMBL/GenBank/DDBJ whole genome shotgun (WGS) entry which is preliminary data.</text>
</comment>
<dbReference type="InterPro" id="IPR008523">
    <property type="entry name" value="DUF805"/>
</dbReference>
<gene>
    <name evidence="2" type="ORF">ABFE88_22850</name>
</gene>